<evidence type="ECO:0000313" key="3">
    <source>
        <dbReference type="Proteomes" id="UP000275846"/>
    </source>
</evidence>
<feature type="compositionally biased region" description="Polar residues" evidence="1">
    <location>
        <begin position="82"/>
        <end position="98"/>
    </location>
</feature>
<dbReference type="AlphaFoldDB" id="A0A183SC14"/>
<organism evidence="4">
    <name type="scientific">Schistocephalus solidus</name>
    <name type="common">Tapeworm</name>
    <dbReference type="NCBI Taxonomy" id="70667"/>
    <lineage>
        <taxon>Eukaryota</taxon>
        <taxon>Metazoa</taxon>
        <taxon>Spiralia</taxon>
        <taxon>Lophotrochozoa</taxon>
        <taxon>Platyhelminthes</taxon>
        <taxon>Cestoda</taxon>
        <taxon>Eucestoda</taxon>
        <taxon>Diphyllobothriidea</taxon>
        <taxon>Diphyllobothriidae</taxon>
        <taxon>Schistocephalus</taxon>
    </lineage>
</organism>
<dbReference type="EMBL" id="UYSU01006548">
    <property type="protein sequence ID" value="VDL88147.1"/>
    <property type="molecule type" value="Genomic_DNA"/>
</dbReference>
<evidence type="ECO:0000313" key="2">
    <source>
        <dbReference type="EMBL" id="VDL88147.1"/>
    </source>
</evidence>
<gene>
    <name evidence="2" type="ORF">SSLN_LOCUS1762</name>
</gene>
<protein>
    <submittedName>
        <fullName evidence="2 4">Uncharacterized protein</fullName>
    </submittedName>
</protein>
<dbReference type="Proteomes" id="UP000275846">
    <property type="component" value="Unassembled WGS sequence"/>
</dbReference>
<accession>A0A183SC14</accession>
<proteinExistence type="predicted"/>
<feature type="region of interest" description="Disordered" evidence="1">
    <location>
        <begin position="73"/>
        <end position="111"/>
    </location>
</feature>
<keyword evidence="3" id="KW-1185">Reference proteome</keyword>
<sequence length="111" mass="11877">MTGGLNQVRVSSVVYDFTPGMSSPFPLLFPSPVLPVLPSPLSTPLLSYLSVLSYSSAISDAAIDRLPQVDTNNDVELRPSLPETNQQQISSSKCQDPTQFHRKSTSTAGPG</sequence>
<dbReference type="WBParaSite" id="SSLN_0000182901-mRNA-1">
    <property type="protein sequence ID" value="SSLN_0000182901-mRNA-1"/>
    <property type="gene ID" value="SSLN_0000182901"/>
</dbReference>
<reference evidence="4" key="1">
    <citation type="submission" date="2016-06" db="UniProtKB">
        <authorList>
            <consortium name="WormBaseParasite"/>
        </authorList>
    </citation>
    <scope>IDENTIFICATION</scope>
</reference>
<name>A0A183SC14_SCHSO</name>
<evidence type="ECO:0000256" key="1">
    <source>
        <dbReference type="SAM" id="MobiDB-lite"/>
    </source>
</evidence>
<evidence type="ECO:0000313" key="4">
    <source>
        <dbReference type="WBParaSite" id="SSLN_0000182901-mRNA-1"/>
    </source>
</evidence>
<reference evidence="2 3" key="2">
    <citation type="submission" date="2018-11" db="EMBL/GenBank/DDBJ databases">
        <authorList>
            <consortium name="Pathogen Informatics"/>
        </authorList>
    </citation>
    <scope>NUCLEOTIDE SEQUENCE [LARGE SCALE GENOMIC DNA]</scope>
    <source>
        <strain evidence="2 3">NST_G2</strain>
    </source>
</reference>